<dbReference type="EMBL" id="BARV01009705">
    <property type="protein sequence ID" value="GAI03378.1"/>
    <property type="molecule type" value="Genomic_DNA"/>
</dbReference>
<name>X1K9U2_9ZZZZ</name>
<gene>
    <name evidence="1" type="ORF">S06H3_19046</name>
</gene>
<accession>X1K9U2</accession>
<evidence type="ECO:0000313" key="1">
    <source>
        <dbReference type="EMBL" id="GAI03378.1"/>
    </source>
</evidence>
<protein>
    <submittedName>
        <fullName evidence="1">Uncharacterized protein</fullName>
    </submittedName>
</protein>
<organism evidence="1">
    <name type="scientific">marine sediment metagenome</name>
    <dbReference type="NCBI Taxonomy" id="412755"/>
    <lineage>
        <taxon>unclassified sequences</taxon>
        <taxon>metagenomes</taxon>
        <taxon>ecological metagenomes</taxon>
    </lineage>
</organism>
<sequence>MPAPSYTTDLVDIDLCEAGGKIWAEPTDAGWKAGAAPSSDDDNPFQGDLSMSKAFNAAGVGGMMVNNGAEITLPTDGAFLVWFYWAAPGSLEADVDGGIRIM</sequence>
<proteinExistence type="predicted"/>
<feature type="non-terminal residue" evidence="1">
    <location>
        <position position="102"/>
    </location>
</feature>
<reference evidence="1" key="1">
    <citation type="journal article" date="2014" name="Front. Microbiol.">
        <title>High frequency of phylogenetically diverse reductive dehalogenase-homologous genes in deep subseafloor sedimentary metagenomes.</title>
        <authorList>
            <person name="Kawai M."/>
            <person name="Futagami T."/>
            <person name="Toyoda A."/>
            <person name="Takaki Y."/>
            <person name="Nishi S."/>
            <person name="Hori S."/>
            <person name="Arai W."/>
            <person name="Tsubouchi T."/>
            <person name="Morono Y."/>
            <person name="Uchiyama I."/>
            <person name="Ito T."/>
            <person name="Fujiyama A."/>
            <person name="Inagaki F."/>
            <person name="Takami H."/>
        </authorList>
    </citation>
    <scope>NUCLEOTIDE SEQUENCE</scope>
    <source>
        <strain evidence="1">Expedition CK06-06</strain>
    </source>
</reference>
<dbReference type="AlphaFoldDB" id="X1K9U2"/>
<comment type="caution">
    <text evidence="1">The sequence shown here is derived from an EMBL/GenBank/DDBJ whole genome shotgun (WGS) entry which is preliminary data.</text>
</comment>